<evidence type="ECO:0000256" key="1">
    <source>
        <dbReference type="ARBA" id="ARBA00009437"/>
    </source>
</evidence>
<dbReference type="AlphaFoldDB" id="A0A1G6Z731"/>
<keyword evidence="4" id="KW-0804">Transcription</keyword>
<dbReference type="InterPro" id="IPR050389">
    <property type="entry name" value="LysR-type_TF"/>
</dbReference>
<feature type="domain" description="HTH lysR-type" evidence="5">
    <location>
        <begin position="8"/>
        <end position="65"/>
    </location>
</feature>
<dbReference type="PANTHER" id="PTHR30118:SF15">
    <property type="entry name" value="TRANSCRIPTIONAL REGULATORY PROTEIN"/>
    <property type="match status" value="1"/>
</dbReference>
<dbReference type="GO" id="GO:0003700">
    <property type="term" value="F:DNA-binding transcription factor activity"/>
    <property type="evidence" value="ECO:0007669"/>
    <property type="project" value="InterPro"/>
</dbReference>
<dbReference type="InterPro" id="IPR005119">
    <property type="entry name" value="LysR_subst-bd"/>
</dbReference>
<dbReference type="PRINTS" id="PR00039">
    <property type="entry name" value="HTHLYSR"/>
</dbReference>
<keyword evidence="3 6" id="KW-0238">DNA-binding</keyword>
<evidence type="ECO:0000259" key="5">
    <source>
        <dbReference type="PROSITE" id="PS50931"/>
    </source>
</evidence>
<accession>A0A1G6Z731</accession>
<dbReference type="InterPro" id="IPR036390">
    <property type="entry name" value="WH_DNA-bd_sf"/>
</dbReference>
<dbReference type="PANTHER" id="PTHR30118">
    <property type="entry name" value="HTH-TYPE TRANSCRIPTIONAL REGULATOR LEUO-RELATED"/>
    <property type="match status" value="1"/>
</dbReference>
<sequence>MVGTYRNLDLHLLTTLDHLLRERSVTGAARRLGVSQPAVSSSLAKLRRHFDDELLVRHGTRYVLTPLATGLAARTPAALAEMRSLFDLADAFDPATTTRRFDLVTSDYLTTVHGAAIAARVASEAPSAVLRFLPIASSTLTEFDGQLLGVDGLVLPRASIPDYPYVDLVPDEWVLVGSATGAHTATPLTEEALRGATWVAFRLQQGGHIPPVESLHGRGIETRTEIVTGDLVSVPFLVAGTDRLGFVPRALAELMADAAGTVVLDSPVPLPPLTMTMLWHPAKELDAGHAWLRDVLATLAP</sequence>
<dbReference type="EMBL" id="FMZM01000013">
    <property type="protein sequence ID" value="SDD98272.1"/>
    <property type="molecule type" value="Genomic_DNA"/>
</dbReference>
<dbReference type="InterPro" id="IPR036388">
    <property type="entry name" value="WH-like_DNA-bd_sf"/>
</dbReference>
<evidence type="ECO:0000313" key="6">
    <source>
        <dbReference type="EMBL" id="SDD98272.1"/>
    </source>
</evidence>
<dbReference type="Pfam" id="PF03466">
    <property type="entry name" value="LysR_substrate"/>
    <property type="match status" value="1"/>
</dbReference>
<dbReference type="Gene3D" id="1.10.10.10">
    <property type="entry name" value="Winged helix-like DNA-binding domain superfamily/Winged helix DNA-binding domain"/>
    <property type="match status" value="1"/>
</dbReference>
<organism evidence="6 7">
    <name type="scientific">Nocardioides lianchengensis</name>
    <dbReference type="NCBI Taxonomy" id="1045774"/>
    <lineage>
        <taxon>Bacteria</taxon>
        <taxon>Bacillati</taxon>
        <taxon>Actinomycetota</taxon>
        <taxon>Actinomycetes</taxon>
        <taxon>Propionibacteriales</taxon>
        <taxon>Nocardioidaceae</taxon>
        <taxon>Nocardioides</taxon>
    </lineage>
</organism>
<proteinExistence type="inferred from homology"/>
<reference evidence="6 7" key="1">
    <citation type="submission" date="2016-10" db="EMBL/GenBank/DDBJ databases">
        <authorList>
            <person name="de Groot N.N."/>
        </authorList>
    </citation>
    <scope>NUCLEOTIDE SEQUENCE [LARGE SCALE GENOMIC DNA]</scope>
    <source>
        <strain evidence="6 7">CGMCC 4.6858</strain>
    </source>
</reference>
<name>A0A1G6Z731_9ACTN</name>
<protein>
    <submittedName>
        <fullName evidence="6">DNA-binding transcriptional regulator, LysR family</fullName>
    </submittedName>
</protein>
<dbReference type="Proteomes" id="UP000199034">
    <property type="component" value="Unassembled WGS sequence"/>
</dbReference>
<comment type="similarity">
    <text evidence="1">Belongs to the LysR transcriptional regulatory family.</text>
</comment>
<dbReference type="GO" id="GO:0003677">
    <property type="term" value="F:DNA binding"/>
    <property type="evidence" value="ECO:0007669"/>
    <property type="project" value="UniProtKB-KW"/>
</dbReference>
<dbReference type="PROSITE" id="PS50931">
    <property type="entry name" value="HTH_LYSR"/>
    <property type="match status" value="1"/>
</dbReference>
<dbReference type="SUPFAM" id="SSF46785">
    <property type="entry name" value="Winged helix' DNA-binding domain"/>
    <property type="match status" value="1"/>
</dbReference>
<keyword evidence="7" id="KW-1185">Reference proteome</keyword>
<gene>
    <name evidence="6" type="ORF">SAMN05421872_11329</name>
</gene>
<evidence type="ECO:0000256" key="2">
    <source>
        <dbReference type="ARBA" id="ARBA00023015"/>
    </source>
</evidence>
<dbReference type="Pfam" id="PF00126">
    <property type="entry name" value="HTH_1"/>
    <property type="match status" value="1"/>
</dbReference>
<evidence type="ECO:0000256" key="3">
    <source>
        <dbReference type="ARBA" id="ARBA00023125"/>
    </source>
</evidence>
<evidence type="ECO:0000256" key="4">
    <source>
        <dbReference type="ARBA" id="ARBA00023163"/>
    </source>
</evidence>
<dbReference type="SUPFAM" id="SSF53850">
    <property type="entry name" value="Periplasmic binding protein-like II"/>
    <property type="match status" value="1"/>
</dbReference>
<dbReference type="InterPro" id="IPR000847">
    <property type="entry name" value="LysR_HTH_N"/>
</dbReference>
<dbReference type="Gene3D" id="3.40.190.10">
    <property type="entry name" value="Periplasmic binding protein-like II"/>
    <property type="match status" value="2"/>
</dbReference>
<keyword evidence="2" id="KW-0805">Transcription regulation</keyword>
<evidence type="ECO:0000313" key="7">
    <source>
        <dbReference type="Proteomes" id="UP000199034"/>
    </source>
</evidence>